<dbReference type="STRING" id="913774.A0A0C3GEB5"/>
<organism evidence="11 12">
    <name type="scientific">Oidiodendron maius (strain Zn)</name>
    <dbReference type="NCBI Taxonomy" id="913774"/>
    <lineage>
        <taxon>Eukaryota</taxon>
        <taxon>Fungi</taxon>
        <taxon>Dikarya</taxon>
        <taxon>Ascomycota</taxon>
        <taxon>Pezizomycotina</taxon>
        <taxon>Leotiomycetes</taxon>
        <taxon>Leotiomycetes incertae sedis</taxon>
        <taxon>Myxotrichaceae</taxon>
        <taxon>Oidiodendron</taxon>
    </lineage>
</organism>
<dbReference type="EMBL" id="KN832890">
    <property type="protein sequence ID" value="KIM94490.1"/>
    <property type="molecule type" value="Genomic_DNA"/>
</dbReference>
<reference evidence="11 12" key="1">
    <citation type="submission" date="2014-04" db="EMBL/GenBank/DDBJ databases">
        <authorList>
            <consortium name="DOE Joint Genome Institute"/>
            <person name="Kuo A."/>
            <person name="Martino E."/>
            <person name="Perotto S."/>
            <person name="Kohler A."/>
            <person name="Nagy L.G."/>
            <person name="Floudas D."/>
            <person name="Copeland A."/>
            <person name="Barry K.W."/>
            <person name="Cichocki N."/>
            <person name="Veneault-Fourrey C."/>
            <person name="LaButti K."/>
            <person name="Lindquist E.A."/>
            <person name="Lipzen A."/>
            <person name="Lundell T."/>
            <person name="Morin E."/>
            <person name="Murat C."/>
            <person name="Sun H."/>
            <person name="Tunlid A."/>
            <person name="Henrissat B."/>
            <person name="Grigoriev I.V."/>
            <person name="Hibbett D.S."/>
            <person name="Martin F."/>
            <person name="Nordberg H.P."/>
            <person name="Cantor M.N."/>
            <person name="Hua S.X."/>
        </authorList>
    </citation>
    <scope>NUCLEOTIDE SEQUENCE [LARGE SCALE GENOMIC DNA]</scope>
    <source>
        <strain evidence="11 12">Zn</strain>
    </source>
</reference>
<evidence type="ECO:0000256" key="4">
    <source>
        <dbReference type="ARBA" id="ARBA00022771"/>
    </source>
</evidence>
<dbReference type="PROSITE" id="PS50157">
    <property type="entry name" value="ZINC_FINGER_C2H2_2"/>
    <property type="match status" value="2"/>
</dbReference>
<feature type="domain" description="C2H2-type" evidence="10">
    <location>
        <begin position="31"/>
        <end position="58"/>
    </location>
</feature>
<reference evidence="12" key="2">
    <citation type="submission" date="2015-01" db="EMBL/GenBank/DDBJ databases">
        <title>Evolutionary Origins and Diversification of the Mycorrhizal Mutualists.</title>
        <authorList>
            <consortium name="DOE Joint Genome Institute"/>
            <consortium name="Mycorrhizal Genomics Consortium"/>
            <person name="Kohler A."/>
            <person name="Kuo A."/>
            <person name="Nagy L.G."/>
            <person name="Floudas D."/>
            <person name="Copeland A."/>
            <person name="Barry K.W."/>
            <person name="Cichocki N."/>
            <person name="Veneault-Fourrey C."/>
            <person name="LaButti K."/>
            <person name="Lindquist E.A."/>
            <person name="Lipzen A."/>
            <person name="Lundell T."/>
            <person name="Morin E."/>
            <person name="Murat C."/>
            <person name="Riley R."/>
            <person name="Ohm R."/>
            <person name="Sun H."/>
            <person name="Tunlid A."/>
            <person name="Henrissat B."/>
            <person name="Grigoriev I.V."/>
            <person name="Hibbett D.S."/>
            <person name="Martin F."/>
        </authorList>
    </citation>
    <scope>NUCLEOTIDE SEQUENCE [LARGE SCALE GENOMIC DNA]</scope>
    <source>
        <strain evidence="12">Zn</strain>
    </source>
</reference>
<dbReference type="InterPro" id="IPR013087">
    <property type="entry name" value="Znf_C2H2_type"/>
</dbReference>
<dbReference type="InterPro" id="IPR001138">
    <property type="entry name" value="Zn2Cys6_DnaBD"/>
</dbReference>
<evidence type="ECO:0000256" key="2">
    <source>
        <dbReference type="ARBA" id="ARBA00022723"/>
    </source>
</evidence>
<dbReference type="PANTHER" id="PTHR40626:SF11">
    <property type="entry name" value="ZINC FINGER PROTEIN YPR022C"/>
    <property type="match status" value="1"/>
</dbReference>
<dbReference type="GO" id="GO:0006351">
    <property type="term" value="P:DNA-templated transcription"/>
    <property type="evidence" value="ECO:0007669"/>
    <property type="project" value="InterPro"/>
</dbReference>
<dbReference type="PROSITE" id="PS50048">
    <property type="entry name" value="ZN2_CY6_FUNGAL_2"/>
    <property type="match status" value="1"/>
</dbReference>
<keyword evidence="4 7" id="KW-0863">Zinc-finger</keyword>
<evidence type="ECO:0000259" key="9">
    <source>
        <dbReference type="PROSITE" id="PS50048"/>
    </source>
</evidence>
<dbReference type="AlphaFoldDB" id="A0A0C3GEB5"/>
<dbReference type="SMART" id="SM00066">
    <property type="entry name" value="GAL4"/>
    <property type="match status" value="1"/>
</dbReference>
<dbReference type="Proteomes" id="UP000054321">
    <property type="component" value="Unassembled WGS sequence"/>
</dbReference>
<dbReference type="CDD" id="cd12148">
    <property type="entry name" value="fungal_TF_MHR"/>
    <property type="match status" value="1"/>
</dbReference>
<dbReference type="PROSITE" id="PS00463">
    <property type="entry name" value="ZN2_CY6_FUNGAL_1"/>
    <property type="match status" value="1"/>
</dbReference>
<evidence type="ECO:0000256" key="7">
    <source>
        <dbReference type="PROSITE-ProRule" id="PRU00042"/>
    </source>
</evidence>
<dbReference type="SUPFAM" id="SSF57701">
    <property type="entry name" value="Zn2/Cys6 DNA-binding domain"/>
    <property type="match status" value="1"/>
</dbReference>
<dbReference type="PROSITE" id="PS00028">
    <property type="entry name" value="ZINC_FINGER_C2H2_1"/>
    <property type="match status" value="1"/>
</dbReference>
<dbReference type="GO" id="GO:0000978">
    <property type="term" value="F:RNA polymerase II cis-regulatory region sequence-specific DNA binding"/>
    <property type="evidence" value="ECO:0007669"/>
    <property type="project" value="InterPro"/>
</dbReference>
<dbReference type="GO" id="GO:0005634">
    <property type="term" value="C:nucleus"/>
    <property type="evidence" value="ECO:0007669"/>
    <property type="project" value="UniProtKB-SubCell"/>
</dbReference>
<dbReference type="InParanoid" id="A0A0C3GEB5"/>
<evidence type="ECO:0000259" key="10">
    <source>
        <dbReference type="PROSITE" id="PS50157"/>
    </source>
</evidence>
<dbReference type="InterPro" id="IPR051059">
    <property type="entry name" value="VerF-like"/>
</dbReference>
<dbReference type="CDD" id="cd00067">
    <property type="entry name" value="GAL4"/>
    <property type="match status" value="1"/>
</dbReference>
<feature type="compositionally biased region" description="Polar residues" evidence="8">
    <location>
        <begin position="129"/>
        <end position="139"/>
    </location>
</feature>
<dbReference type="PANTHER" id="PTHR40626">
    <property type="entry name" value="MIP31509P"/>
    <property type="match status" value="1"/>
</dbReference>
<dbReference type="GO" id="GO:0008270">
    <property type="term" value="F:zinc ion binding"/>
    <property type="evidence" value="ECO:0007669"/>
    <property type="project" value="UniProtKB-KW"/>
</dbReference>
<keyword evidence="6" id="KW-0539">Nucleus</keyword>
<name>A0A0C3GEB5_OIDMZ</name>
<evidence type="ECO:0000256" key="6">
    <source>
        <dbReference type="ARBA" id="ARBA00023242"/>
    </source>
</evidence>
<dbReference type="InterPro" id="IPR007219">
    <property type="entry name" value="XnlR_reg_dom"/>
</dbReference>
<dbReference type="OrthoDB" id="654211at2759"/>
<feature type="domain" description="C2H2-type" evidence="10">
    <location>
        <begin position="5"/>
        <end position="26"/>
    </location>
</feature>
<evidence type="ECO:0008006" key="13">
    <source>
        <dbReference type="Google" id="ProtNLM"/>
    </source>
</evidence>
<dbReference type="SUPFAM" id="SSF57667">
    <property type="entry name" value="beta-beta-alpha zinc fingers"/>
    <property type="match status" value="1"/>
</dbReference>
<proteinExistence type="predicted"/>
<accession>A0A0C3GEB5</accession>
<dbReference type="Gene3D" id="3.30.160.60">
    <property type="entry name" value="Classic Zinc Finger"/>
    <property type="match status" value="1"/>
</dbReference>
<protein>
    <recommendedName>
        <fullName evidence="13">C2H2-type domain-containing protein</fullName>
    </recommendedName>
</protein>
<evidence type="ECO:0000256" key="3">
    <source>
        <dbReference type="ARBA" id="ARBA00022737"/>
    </source>
</evidence>
<dbReference type="SMART" id="SM00355">
    <property type="entry name" value="ZnF_C2H2"/>
    <property type="match status" value="2"/>
</dbReference>
<evidence type="ECO:0000313" key="11">
    <source>
        <dbReference type="EMBL" id="KIM94490.1"/>
    </source>
</evidence>
<keyword evidence="12" id="KW-1185">Reference proteome</keyword>
<dbReference type="GO" id="GO:0000981">
    <property type="term" value="F:DNA-binding transcription factor activity, RNA polymerase II-specific"/>
    <property type="evidence" value="ECO:0007669"/>
    <property type="project" value="InterPro"/>
</dbReference>
<dbReference type="Pfam" id="PF04082">
    <property type="entry name" value="Fungal_trans"/>
    <property type="match status" value="1"/>
</dbReference>
<dbReference type="GO" id="GO:0000785">
    <property type="term" value="C:chromatin"/>
    <property type="evidence" value="ECO:0007669"/>
    <property type="project" value="TreeGrafter"/>
</dbReference>
<dbReference type="Gene3D" id="4.10.240.10">
    <property type="entry name" value="Zn(2)-C6 fungal-type DNA-binding domain"/>
    <property type="match status" value="1"/>
</dbReference>
<comment type="subcellular location">
    <subcellularLocation>
        <location evidence="1">Nucleus</location>
    </subcellularLocation>
</comment>
<feature type="domain" description="Zn(2)-C6 fungal-type" evidence="9">
    <location>
        <begin position="63"/>
        <end position="92"/>
    </location>
</feature>
<feature type="compositionally biased region" description="Polar residues" evidence="8">
    <location>
        <begin position="102"/>
        <end position="112"/>
    </location>
</feature>
<keyword evidence="2" id="KW-0479">Metal-binding</keyword>
<gene>
    <name evidence="11" type="ORF">OIDMADRAFT_106801</name>
</gene>
<dbReference type="InterPro" id="IPR036236">
    <property type="entry name" value="Znf_C2H2_sf"/>
</dbReference>
<keyword evidence="5" id="KW-0862">Zinc</keyword>
<feature type="region of interest" description="Disordered" evidence="8">
    <location>
        <begin position="96"/>
        <end position="139"/>
    </location>
</feature>
<dbReference type="Pfam" id="PF00172">
    <property type="entry name" value="Zn_clus"/>
    <property type="match status" value="1"/>
</dbReference>
<sequence length="681" mass="76543">MSARHICHCGKSFARKEHLTRHQATHDQLAYICNVCQRRFSRRDLLRRHSLLHEPSHTRIVVSCDACRANKTKCSGGLQCMLCARRGINCTFRSGLRRSKRPSTSDGSTAVNASIREDDNNDDDELMLPTNSASENSLAGNSLRTEREHLPDHELFLNLSIVPSKSAPTNEFQPLGPGMEAIYELLLAEKSSLEGATQESDELQEWAAKCLETYFKSFHVRWPILNAPTFDVIIEPLPLAASICVIGAWLQNGTKQTERLCALRVHEILLQRLLHNLIDPELISEGQAWPIELFQSALLTLIFSLYRTDKTALSRAMLLRSAFITLLREIGAFNAESLADHLKSHFSGSYAPYTLSMREKFKRLLALTYQFDAYFALAHEKPPILHRQEVGADLPISFAMWNAHGLDIFAKRLPEEPPGRSGFQISEMTNCPGSFTSSQLLVEDVLLGLCGVLQSIWVLTQSLPSRTKGYRSNAFQRVLLIETLDAWKYELDKINKLADTRNITSDATRYLLLAYRGEDDSVAASLDRITTLVQDGMVLYYYLKMYHYAGLNASEIVGLVNQTEDSSMETWRTSKYGREALVCALQMLKMVDSIGASGASINPLIRHALAMGANVTRVLVSCEKCECLTRDGQYAAKMDLQQWTEIGGPIFIDGTPVCVCKLKFWTENFEKAIQSQKIMVE</sequence>
<evidence type="ECO:0000313" key="12">
    <source>
        <dbReference type="Proteomes" id="UP000054321"/>
    </source>
</evidence>
<evidence type="ECO:0000256" key="5">
    <source>
        <dbReference type="ARBA" id="ARBA00022833"/>
    </source>
</evidence>
<dbReference type="Pfam" id="PF00096">
    <property type="entry name" value="zf-C2H2"/>
    <property type="match status" value="2"/>
</dbReference>
<evidence type="ECO:0000256" key="8">
    <source>
        <dbReference type="SAM" id="MobiDB-lite"/>
    </source>
</evidence>
<keyword evidence="3" id="KW-0677">Repeat</keyword>
<evidence type="ECO:0000256" key="1">
    <source>
        <dbReference type="ARBA" id="ARBA00004123"/>
    </source>
</evidence>
<dbReference type="HOGENOM" id="CLU_026865_0_0_1"/>
<dbReference type="InterPro" id="IPR036864">
    <property type="entry name" value="Zn2-C6_fun-type_DNA-bd_sf"/>
</dbReference>